<keyword evidence="1 2" id="KW-0418">Kinase</keyword>
<dbReference type="Gene3D" id="3.30.200.20">
    <property type="entry name" value="Phosphorylase Kinase, domain 1"/>
    <property type="match status" value="1"/>
</dbReference>
<dbReference type="GO" id="GO:0016301">
    <property type="term" value="F:kinase activity"/>
    <property type="evidence" value="ECO:0007669"/>
    <property type="project" value="UniProtKB-KW"/>
</dbReference>
<protein>
    <submittedName>
        <fullName evidence="2">Fructosamine kinase family protein</fullName>
    </submittedName>
</protein>
<gene>
    <name evidence="2" type="ORF">J4035_02195</name>
</gene>
<name>A0ABS3SCI5_9CELL</name>
<dbReference type="Pfam" id="PF03881">
    <property type="entry name" value="Fructosamin_kin"/>
    <property type="match status" value="1"/>
</dbReference>
<evidence type="ECO:0000313" key="3">
    <source>
        <dbReference type="Proteomes" id="UP000678317"/>
    </source>
</evidence>
<dbReference type="Proteomes" id="UP000678317">
    <property type="component" value="Unassembled WGS sequence"/>
</dbReference>
<comment type="similarity">
    <text evidence="1">Belongs to the fructosamine kinase family.</text>
</comment>
<dbReference type="InterPro" id="IPR011009">
    <property type="entry name" value="Kinase-like_dom_sf"/>
</dbReference>
<dbReference type="PIRSF" id="PIRSF006221">
    <property type="entry name" value="Ketosamine-3-kinase"/>
    <property type="match status" value="1"/>
</dbReference>
<evidence type="ECO:0000313" key="2">
    <source>
        <dbReference type="EMBL" id="MBO3083437.1"/>
    </source>
</evidence>
<sequence>MWVLTCICSDVGGSAVPRWGVRDPMMAMLLERLHSAGMTDVVEVEPAPGGLAATAGLARRGDGSSVFVKAFAESPSDDAFAAEAEGLTCLRTAGGITTPTVVLATPDVLVLDVLHPRPRDEAFWEQLAHALARLHTSTTHPRFGWHRDNWLGRRRQVNTWEDDGFTFFARHRLLRWLDEPRVREALDAADRAALERLCARLPELLPDRPACLAHGDLWAQNVLATADGTPALIDPAVSYTWAEVDLAHLWTTAPPPEAHGFFDLYAELTGSDAGWRDRMPILQLRQHLAVIAQFDDDWGAADQARATLAPFRSGRRQQQPVADQTAG</sequence>
<accession>A0ABS3SCI5</accession>
<reference evidence="2 3" key="1">
    <citation type="submission" date="2021-03" db="EMBL/GenBank/DDBJ databases">
        <title>novel species in genus Cellulomonas.</title>
        <authorList>
            <person name="Zhang G."/>
        </authorList>
    </citation>
    <scope>NUCLEOTIDE SEQUENCE [LARGE SCALE GENOMIC DNA]</scope>
    <source>
        <strain evidence="3">zg-ZUI188</strain>
    </source>
</reference>
<proteinExistence type="inferred from homology"/>
<dbReference type="Gene3D" id="3.90.1200.10">
    <property type="match status" value="1"/>
</dbReference>
<dbReference type="PANTHER" id="PTHR12149:SF8">
    <property type="entry name" value="PROTEIN-RIBULOSAMINE 3-KINASE"/>
    <property type="match status" value="1"/>
</dbReference>
<dbReference type="PANTHER" id="PTHR12149">
    <property type="entry name" value="FRUCTOSAMINE 3 KINASE-RELATED PROTEIN"/>
    <property type="match status" value="1"/>
</dbReference>
<keyword evidence="1" id="KW-0808">Transferase</keyword>
<comment type="caution">
    <text evidence="2">The sequence shown here is derived from an EMBL/GenBank/DDBJ whole genome shotgun (WGS) entry which is preliminary data.</text>
</comment>
<dbReference type="EMBL" id="JAGFBM010000001">
    <property type="protein sequence ID" value="MBO3083437.1"/>
    <property type="molecule type" value="Genomic_DNA"/>
</dbReference>
<keyword evidence="3" id="KW-1185">Reference proteome</keyword>
<dbReference type="InterPro" id="IPR016477">
    <property type="entry name" value="Fructo-/Ketosamine-3-kinase"/>
</dbReference>
<evidence type="ECO:0000256" key="1">
    <source>
        <dbReference type="PIRNR" id="PIRNR006221"/>
    </source>
</evidence>
<organism evidence="2 3">
    <name type="scientific">Cellulomonas fengjieae</name>
    <dbReference type="NCBI Taxonomy" id="2819978"/>
    <lineage>
        <taxon>Bacteria</taxon>
        <taxon>Bacillati</taxon>
        <taxon>Actinomycetota</taxon>
        <taxon>Actinomycetes</taxon>
        <taxon>Micrococcales</taxon>
        <taxon>Cellulomonadaceae</taxon>
        <taxon>Cellulomonas</taxon>
    </lineage>
</organism>
<dbReference type="SUPFAM" id="SSF56112">
    <property type="entry name" value="Protein kinase-like (PK-like)"/>
    <property type="match status" value="1"/>
</dbReference>